<evidence type="ECO:0000313" key="6">
    <source>
        <dbReference type="Proteomes" id="UP000061704"/>
    </source>
</evidence>
<dbReference type="PROSITE" id="PS00892">
    <property type="entry name" value="HIT_1"/>
    <property type="match status" value="1"/>
</dbReference>
<dbReference type="InterPro" id="IPR036265">
    <property type="entry name" value="HIT-like_sf"/>
</dbReference>
<evidence type="ECO:0000256" key="3">
    <source>
        <dbReference type="PROSITE-ProRule" id="PRU00464"/>
    </source>
</evidence>
<dbReference type="Proteomes" id="UP000061704">
    <property type="component" value="Chromosome"/>
</dbReference>
<protein>
    <submittedName>
        <fullName evidence="5">Purine nucleoside phosphoramidase</fullName>
    </submittedName>
</protein>
<gene>
    <name evidence="5" type="primary">hinT</name>
    <name evidence="5" type="ORF">ICMP_364</name>
</gene>
<dbReference type="HOGENOM" id="CLU_056776_8_1_6"/>
<dbReference type="PROSITE" id="PS51084">
    <property type="entry name" value="HIT_2"/>
    <property type="match status" value="1"/>
</dbReference>
<dbReference type="InterPro" id="IPR011146">
    <property type="entry name" value="HIT-like"/>
</dbReference>
<dbReference type="CDD" id="cd01276">
    <property type="entry name" value="PKCI_related"/>
    <property type="match status" value="1"/>
</dbReference>
<dbReference type="Gene3D" id="3.30.428.10">
    <property type="entry name" value="HIT-like"/>
    <property type="match status" value="1"/>
</dbReference>
<dbReference type="PANTHER" id="PTHR23089">
    <property type="entry name" value="HISTIDINE TRIAD HIT PROTEIN"/>
    <property type="match status" value="1"/>
</dbReference>
<keyword evidence="6" id="KW-1185">Reference proteome</keyword>
<dbReference type="EMBL" id="AP010872">
    <property type="protein sequence ID" value="BAH83217.1"/>
    <property type="molecule type" value="Genomic_DNA"/>
</dbReference>
<dbReference type="PRINTS" id="PR00332">
    <property type="entry name" value="HISTRIAD"/>
</dbReference>
<feature type="short sequence motif" description="Histidine triad motif" evidence="2 3">
    <location>
        <begin position="100"/>
        <end position="104"/>
    </location>
</feature>
<dbReference type="InterPro" id="IPR019808">
    <property type="entry name" value="Histidine_triad_CS"/>
</dbReference>
<feature type="domain" description="HIT" evidence="4">
    <location>
        <begin position="7"/>
        <end position="116"/>
    </location>
</feature>
<dbReference type="SUPFAM" id="SSF54197">
    <property type="entry name" value="HIT-like"/>
    <property type="match status" value="1"/>
</dbReference>
<name>C5WD11_9ENTR</name>
<dbReference type="GO" id="GO:0003824">
    <property type="term" value="F:catalytic activity"/>
    <property type="evidence" value="ECO:0007669"/>
    <property type="project" value="InterPro"/>
</dbReference>
<dbReference type="STRING" id="476281.ICMP_364"/>
<organism evidence="5 6">
    <name type="scientific">Candidatus Ishikawaella capsulata Mpkobe</name>
    <dbReference type="NCBI Taxonomy" id="476281"/>
    <lineage>
        <taxon>Bacteria</taxon>
        <taxon>Pseudomonadati</taxon>
        <taxon>Pseudomonadota</taxon>
        <taxon>Gammaproteobacteria</taxon>
        <taxon>Enterobacterales</taxon>
        <taxon>Enterobacteriaceae</taxon>
        <taxon>Candidatus Ishikawella</taxon>
    </lineage>
</organism>
<sequence length="122" mass="13686">MMKTKNIFNDIISGKIPADIVYQDDLLTAFRDIKPKAPIHILIVPNELIPTCNEVTENNEKLLGHIFTVAAKIARQEGIDKKGYRLIMNCNDHAGQEIYHIHMHLLGGCPLGPMLDLTNKKA</sequence>
<evidence type="ECO:0000259" key="4">
    <source>
        <dbReference type="PROSITE" id="PS51084"/>
    </source>
</evidence>
<dbReference type="AlphaFoldDB" id="C5WD11"/>
<dbReference type="KEGG" id="icp:ICMP_364"/>
<reference evidence="5 6" key="1">
    <citation type="journal article" date="2011" name="Genome Biol. Evol.">
        <title>Reductive evolution of bacterial genome in insect gut environment.</title>
        <authorList>
            <person name="Nikoh N."/>
            <person name="Hosokawa T."/>
            <person name="Ohshima K."/>
            <person name="Hattori M."/>
            <person name="Fukatsu T."/>
        </authorList>
    </citation>
    <scope>NUCLEOTIDE SEQUENCE [LARGE SCALE GENOMIC DNA]</scope>
    <source>
        <strain evidence="5 6">Mpkobe</strain>
    </source>
</reference>
<dbReference type="Pfam" id="PF01230">
    <property type="entry name" value="HIT"/>
    <property type="match status" value="1"/>
</dbReference>
<accession>C5WD11</accession>
<evidence type="ECO:0000256" key="2">
    <source>
        <dbReference type="PIRSR" id="PIRSR601310-3"/>
    </source>
</evidence>
<dbReference type="InterPro" id="IPR001310">
    <property type="entry name" value="Histidine_triad_HIT"/>
</dbReference>
<evidence type="ECO:0000256" key="1">
    <source>
        <dbReference type="PIRSR" id="PIRSR601310-1"/>
    </source>
</evidence>
<feature type="active site" description="Tele-AMP-histidine intermediate" evidence="1">
    <location>
        <position position="102"/>
    </location>
</feature>
<evidence type="ECO:0000313" key="5">
    <source>
        <dbReference type="EMBL" id="BAH83217.1"/>
    </source>
</evidence>
<proteinExistence type="predicted"/>